<evidence type="ECO:0000256" key="1">
    <source>
        <dbReference type="ARBA" id="ARBA00004651"/>
    </source>
</evidence>
<dbReference type="GO" id="GO:0005886">
    <property type="term" value="C:plasma membrane"/>
    <property type="evidence" value="ECO:0007669"/>
    <property type="project" value="UniProtKB-SubCell"/>
</dbReference>
<sequence>MMTGTPIFAACQAASDPAMPPPMMWIGLMLMSRDVLLHGRKVKLTRASSLDAAARRHSSAAVPAGRCRPKRRLKGRLLQLTDGSVRASFSKVWIPMISGVLAVKAIGVSDAYFVGQLGEEKLAAISYTFPIVMTLISLAIGLSAGASSVLSRMIGADASIDEQAELTTGAIGMAVIISVALSVFGFLFIGPILSLLGAEGQIHEDAKAFMMIWFAGVVFLVVPVATNGLLRATGDGVSPAILMSSIAVLNIAINPVFIFGLGPVPEFGMQGAAVATITARGVSTIGAFYLLWRKDLLAASIGSLKKGLARWQQVARIGLPASLSISVNPIALSIATAAVSTIGSAEVAAFGLVTKIQSFSVVPLLALSAASAPFVGQNSGAGETERSRESLWFSAQVSIVWAVILAVFFYFGGEWLVSFFTESEKTREVAALYLAIVPLSYAGYGVIISLTAALNGLGRSVSGLFIGAGRAIGLLASGAWIGVLTGGFLGLAIATFIANAASGLIGLFIIRRHELKELDADRGTSPDCYESD</sequence>
<feature type="transmembrane region" description="Helical" evidence="7">
    <location>
        <begin position="208"/>
        <end position="230"/>
    </location>
</feature>
<feature type="transmembrane region" description="Helical" evidence="7">
    <location>
        <begin position="92"/>
        <end position="115"/>
    </location>
</feature>
<dbReference type="GO" id="GO:0042910">
    <property type="term" value="F:xenobiotic transmembrane transporter activity"/>
    <property type="evidence" value="ECO:0007669"/>
    <property type="project" value="InterPro"/>
</dbReference>
<keyword evidence="2" id="KW-0813">Transport</keyword>
<gene>
    <name evidence="8" type="ORF">D1222_10545</name>
</gene>
<protein>
    <submittedName>
        <fullName evidence="8">MATE family efflux transporter</fullName>
    </submittedName>
</protein>
<feature type="transmembrane region" description="Helical" evidence="7">
    <location>
        <begin position="391"/>
        <end position="411"/>
    </location>
</feature>
<feature type="transmembrane region" description="Helical" evidence="7">
    <location>
        <begin position="461"/>
        <end position="482"/>
    </location>
</feature>
<name>A0A399RHC2_9PROT</name>
<evidence type="ECO:0000256" key="2">
    <source>
        <dbReference type="ARBA" id="ARBA00022448"/>
    </source>
</evidence>
<organism evidence="8 9">
    <name type="scientific">Henriciella algicola</name>
    <dbReference type="NCBI Taxonomy" id="1608422"/>
    <lineage>
        <taxon>Bacteria</taxon>
        <taxon>Pseudomonadati</taxon>
        <taxon>Pseudomonadota</taxon>
        <taxon>Alphaproteobacteria</taxon>
        <taxon>Hyphomonadales</taxon>
        <taxon>Hyphomonadaceae</taxon>
        <taxon>Henriciella</taxon>
    </lineage>
</organism>
<feature type="transmembrane region" description="Helical" evidence="7">
    <location>
        <begin position="267"/>
        <end position="292"/>
    </location>
</feature>
<feature type="transmembrane region" description="Helical" evidence="7">
    <location>
        <begin position="242"/>
        <end position="261"/>
    </location>
</feature>
<feature type="transmembrane region" description="Helical" evidence="7">
    <location>
        <begin position="488"/>
        <end position="510"/>
    </location>
</feature>
<evidence type="ECO:0000256" key="3">
    <source>
        <dbReference type="ARBA" id="ARBA00022475"/>
    </source>
</evidence>
<comment type="subcellular location">
    <subcellularLocation>
        <location evidence="1">Cell membrane</location>
        <topology evidence="1">Multi-pass membrane protein</topology>
    </subcellularLocation>
</comment>
<proteinExistence type="predicted"/>
<dbReference type="Pfam" id="PF01554">
    <property type="entry name" value="MatE"/>
    <property type="match status" value="2"/>
</dbReference>
<evidence type="ECO:0000256" key="6">
    <source>
        <dbReference type="ARBA" id="ARBA00023136"/>
    </source>
</evidence>
<accession>A0A399RHC2</accession>
<keyword evidence="6 7" id="KW-0472">Membrane</keyword>
<keyword evidence="4 7" id="KW-0812">Transmembrane</keyword>
<dbReference type="InterPro" id="IPR002528">
    <property type="entry name" value="MATE_fam"/>
</dbReference>
<keyword evidence="9" id="KW-1185">Reference proteome</keyword>
<keyword evidence="5 7" id="KW-1133">Transmembrane helix</keyword>
<evidence type="ECO:0000256" key="7">
    <source>
        <dbReference type="SAM" id="Phobius"/>
    </source>
</evidence>
<dbReference type="GO" id="GO:0015297">
    <property type="term" value="F:antiporter activity"/>
    <property type="evidence" value="ECO:0007669"/>
    <property type="project" value="InterPro"/>
</dbReference>
<keyword evidence="3" id="KW-1003">Cell membrane</keyword>
<evidence type="ECO:0000256" key="5">
    <source>
        <dbReference type="ARBA" id="ARBA00022989"/>
    </source>
</evidence>
<evidence type="ECO:0000256" key="4">
    <source>
        <dbReference type="ARBA" id="ARBA00022692"/>
    </source>
</evidence>
<evidence type="ECO:0000313" key="8">
    <source>
        <dbReference type="EMBL" id="RIJ29225.1"/>
    </source>
</evidence>
<evidence type="ECO:0000313" key="9">
    <source>
        <dbReference type="Proteomes" id="UP000265845"/>
    </source>
</evidence>
<dbReference type="Proteomes" id="UP000265845">
    <property type="component" value="Unassembled WGS sequence"/>
</dbReference>
<feature type="transmembrane region" description="Helical" evidence="7">
    <location>
        <begin position="127"/>
        <end position="150"/>
    </location>
</feature>
<feature type="transmembrane region" description="Helical" evidence="7">
    <location>
        <begin position="171"/>
        <end position="196"/>
    </location>
</feature>
<reference evidence="8 9" key="1">
    <citation type="submission" date="2018-08" db="EMBL/GenBank/DDBJ databases">
        <title>Henriciella mobilis sp. nov., isolated from seawater.</title>
        <authorList>
            <person name="Cheng H."/>
            <person name="Wu Y.-H."/>
            <person name="Xu X.-W."/>
            <person name="Guo L.-L."/>
        </authorList>
    </citation>
    <scope>NUCLEOTIDE SEQUENCE [LARGE SCALE GENOMIC DNA]</scope>
    <source>
        <strain evidence="8 9">CCUG67844</strain>
    </source>
</reference>
<dbReference type="InterPro" id="IPR052031">
    <property type="entry name" value="Membrane_Transporter-Flippase"/>
</dbReference>
<dbReference type="AlphaFoldDB" id="A0A399RHC2"/>
<comment type="caution">
    <text evidence="8">The sequence shown here is derived from an EMBL/GenBank/DDBJ whole genome shotgun (WGS) entry which is preliminary data.</text>
</comment>
<dbReference type="PANTHER" id="PTHR43549:SF3">
    <property type="entry name" value="MULTIDRUG RESISTANCE PROTEIN YPNP-RELATED"/>
    <property type="match status" value="1"/>
</dbReference>
<dbReference type="PANTHER" id="PTHR43549">
    <property type="entry name" value="MULTIDRUG RESISTANCE PROTEIN YPNP-RELATED"/>
    <property type="match status" value="1"/>
</dbReference>
<dbReference type="OrthoDB" id="9806302at2"/>
<dbReference type="EMBL" id="QWGA01000007">
    <property type="protein sequence ID" value="RIJ29225.1"/>
    <property type="molecule type" value="Genomic_DNA"/>
</dbReference>
<feature type="transmembrane region" description="Helical" evidence="7">
    <location>
        <begin position="431"/>
        <end position="454"/>
    </location>
</feature>
<dbReference type="NCBIfam" id="TIGR00797">
    <property type="entry name" value="matE"/>
    <property type="match status" value="1"/>
</dbReference>